<dbReference type="Proteomes" id="UP000530928">
    <property type="component" value="Unassembled WGS sequence"/>
</dbReference>
<dbReference type="AlphaFoldDB" id="A0A7W0CHY3"/>
<protein>
    <submittedName>
        <fullName evidence="1">Adenine/guanine phosphoribosyltransferase-like PRPP-binding protein</fullName>
    </submittedName>
</protein>
<dbReference type="RefSeq" id="WP_181610081.1">
    <property type="nucleotide sequence ID" value="NZ_BAABAM010000002.1"/>
</dbReference>
<comment type="caution">
    <text evidence="1">The sequence shown here is derived from an EMBL/GenBank/DDBJ whole genome shotgun (WGS) entry which is preliminary data.</text>
</comment>
<keyword evidence="2" id="KW-1185">Reference proteome</keyword>
<proteinExistence type="predicted"/>
<dbReference type="EMBL" id="JACDUR010000003">
    <property type="protein sequence ID" value="MBA2891260.1"/>
    <property type="molecule type" value="Genomic_DNA"/>
</dbReference>
<sequence length="148" mass="15101">MSFPVETPLDVQSIEVRRAELRQDVVNAVVRQSGRLELSAMLTRPSILRRMASLLAAHVPPGTDRLVCSPGSLPLAAALALETGVPFAVLGDVPMGDLFPGEKAVLVVAVVSTGASAAALAGAAGAETVLAGLALQQTPKIIAAVELS</sequence>
<name>A0A7W0CHY3_9ACTN</name>
<keyword evidence="1" id="KW-0328">Glycosyltransferase</keyword>
<keyword evidence="1" id="KW-0808">Transferase</keyword>
<gene>
    <name evidence="1" type="ORF">HNR30_002601</name>
</gene>
<reference evidence="1 2" key="1">
    <citation type="submission" date="2020-07" db="EMBL/GenBank/DDBJ databases">
        <title>Genomic Encyclopedia of Type Strains, Phase IV (KMG-IV): sequencing the most valuable type-strain genomes for metagenomic binning, comparative biology and taxonomic classification.</title>
        <authorList>
            <person name="Goeker M."/>
        </authorList>
    </citation>
    <scope>NUCLEOTIDE SEQUENCE [LARGE SCALE GENOMIC DNA]</scope>
    <source>
        <strain evidence="1 2">DSM 45533</strain>
    </source>
</reference>
<dbReference type="InterPro" id="IPR029057">
    <property type="entry name" value="PRTase-like"/>
</dbReference>
<evidence type="ECO:0000313" key="1">
    <source>
        <dbReference type="EMBL" id="MBA2891260.1"/>
    </source>
</evidence>
<dbReference type="GO" id="GO:0016757">
    <property type="term" value="F:glycosyltransferase activity"/>
    <property type="evidence" value="ECO:0007669"/>
    <property type="project" value="UniProtKB-KW"/>
</dbReference>
<accession>A0A7W0CHY3</accession>
<dbReference type="Gene3D" id="3.40.50.2020">
    <property type="match status" value="1"/>
</dbReference>
<organism evidence="1 2">
    <name type="scientific">Nonomuraea soli</name>
    <dbReference type="NCBI Taxonomy" id="1032476"/>
    <lineage>
        <taxon>Bacteria</taxon>
        <taxon>Bacillati</taxon>
        <taxon>Actinomycetota</taxon>
        <taxon>Actinomycetes</taxon>
        <taxon>Streptosporangiales</taxon>
        <taxon>Streptosporangiaceae</taxon>
        <taxon>Nonomuraea</taxon>
    </lineage>
</organism>
<evidence type="ECO:0000313" key="2">
    <source>
        <dbReference type="Proteomes" id="UP000530928"/>
    </source>
</evidence>
<dbReference type="SUPFAM" id="SSF53271">
    <property type="entry name" value="PRTase-like"/>
    <property type="match status" value="1"/>
</dbReference>